<keyword evidence="4" id="KW-0479">Metal-binding</keyword>
<dbReference type="PROSITE" id="PS00444">
    <property type="entry name" value="POLYPRENYL_SYNTHASE_2"/>
    <property type="match status" value="1"/>
</dbReference>
<keyword evidence="8" id="KW-1185">Reference proteome</keyword>
<dbReference type="Pfam" id="PF00348">
    <property type="entry name" value="polyprenyl_synt"/>
    <property type="match status" value="1"/>
</dbReference>
<evidence type="ECO:0000256" key="4">
    <source>
        <dbReference type="ARBA" id="ARBA00022723"/>
    </source>
</evidence>
<evidence type="ECO:0000256" key="2">
    <source>
        <dbReference type="ARBA" id="ARBA00006706"/>
    </source>
</evidence>
<sequence>MLDTALTGARRLRLSLMERVEERLRSFLAAEATRWSRVDHRGEAPVEAVSALVRAGGKRLRPAFCVTGFLAAGGDLGDPVIVGAAAGLELVHAGALIHDDVLDAADSRRGAPAVHTRHIAEHRARGWRGESRRYGEGVAILSGDLASVYAGELAGDLPPAARRVWNELVTEIAIGQYLDLAVAAESVIEPELSRWIAVCKSGRYSIHRPLLLGAAVAGRDDLAPEFAEYGEALGEAFQLRDDLIDAFGDSRAAGKPVGNDLDQHKMTLLLAWAAQRDEQVRSLLDEPEWDTVRIRARLAATGIGDQVERHIDDLVGRARDAIARAPVEAAWRTELAEMASEVAYRDR</sequence>
<dbReference type="Gene3D" id="1.10.600.10">
    <property type="entry name" value="Farnesyl Diphosphate Synthase"/>
    <property type="match status" value="1"/>
</dbReference>
<proteinExistence type="inferred from homology"/>
<keyword evidence="3 6" id="KW-0808">Transferase</keyword>
<evidence type="ECO:0000313" key="7">
    <source>
        <dbReference type="EMBL" id="GAA0930256.1"/>
    </source>
</evidence>
<dbReference type="PROSITE" id="PS00723">
    <property type="entry name" value="POLYPRENYL_SYNTHASE_1"/>
    <property type="match status" value="1"/>
</dbReference>
<comment type="cofactor">
    <cofactor evidence="1">
        <name>Mg(2+)</name>
        <dbReference type="ChEBI" id="CHEBI:18420"/>
    </cofactor>
</comment>
<reference evidence="8" key="1">
    <citation type="journal article" date="2019" name="Int. J. Syst. Evol. Microbiol.">
        <title>The Global Catalogue of Microorganisms (GCM) 10K type strain sequencing project: providing services to taxonomists for standard genome sequencing and annotation.</title>
        <authorList>
            <consortium name="The Broad Institute Genomics Platform"/>
            <consortium name="The Broad Institute Genome Sequencing Center for Infectious Disease"/>
            <person name="Wu L."/>
            <person name="Ma J."/>
        </authorList>
    </citation>
    <scope>NUCLEOTIDE SEQUENCE [LARGE SCALE GENOMIC DNA]</scope>
    <source>
        <strain evidence="8">JCM 11136</strain>
    </source>
</reference>
<dbReference type="InterPro" id="IPR000092">
    <property type="entry name" value="Polyprenyl_synt"/>
</dbReference>
<name>A0ABP4A197_9ACTN</name>
<comment type="caution">
    <text evidence="7">The sequence shown here is derived from an EMBL/GenBank/DDBJ whole genome shotgun (WGS) entry which is preliminary data.</text>
</comment>
<dbReference type="CDD" id="cd00685">
    <property type="entry name" value="Trans_IPPS_HT"/>
    <property type="match status" value="1"/>
</dbReference>
<dbReference type="PANTHER" id="PTHR12001">
    <property type="entry name" value="GERANYLGERANYL PYROPHOSPHATE SYNTHASE"/>
    <property type="match status" value="1"/>
</dbReference>
<dbReference type="SUPFAM" id="SSF48576">
    <property type="entry name" value="Terpenoid synthases"/>
    <property type="match status" value="1"/>
</dbReference>
<comment type="similarity">
    <text evidence="2 6">Belongs to the FPP/GGPP synthase family.</text>
</comment>
<evidence type="ECO:0000256" key="6">
    <source>
        <dbReference type="RuleBase" id="RU004466"/>
    </source>
</evidence>
<evidence type="ECO:0000256" key="3">
    <source>
        <dbReference type="ARBA" id="ARBA00022679"/>
    </source>
</evidence>
<dbReference type="InterPro" id="IPR033749">
    <property type="entry name" value="Polyprenyl_synt_CS"/>
</dbReference>
<evidence type="ECO:0000256" key="5">
    <source>
        <dbReference type="ARBA" id="ARBA00022842"/>
    </source>
</evidence>
<keyword evidence="5" id="KW-0460">Magnesium</keyword>
<dbReference type="SFLD" id="SFLDS00005">
    <property type="entry name" value="Isoprenoid_Synthase_Type_I"/>
    <property type="match status" value="1"/>
</dbReference>
<dbReference type="RefSeq" id="WP_343950898.1">
    <property type="nucleotide sequence ID" value="NZ_BAAAHQ010000015.1"/>
</dbReference>
<accession>A0ABP4A197</accession>
<dbReference type="InterPro" id="IPR008949">
    <property type="entry name" value="Isoprenoid_synthase_dom_sf"/>
</dbReference>
<gene>
    <name evidence="7" type="ORF">GCM10009560_34620</name>
</gene>
<dbReference type="Proteomes" id="UP001501578">
    <property type="component" value="Unassembled WGS sequence"/>
</dbReference>
<evidence type="ECO:0000256" key="1">
    <source>
        <dbReference type="ARBA" id="ARBA00001946"/>
    </source>
</evidence>
<organism evidence="7 8">
    <name type="scientific">Nonomuraea longicatena</name>
    <dbReference type="NCBI Taxonomy" id="83682"/>
    <lineage>
        <taxon>Bacteria</taxon>
        <taxon>Bacillati</taxon>
        <taxon>Actinomycetota</taxon>
        <taxon>Actinomycetes</taxon>
        <taxon>Streptosporangiales</taxon>
        <taxon>Streptosporangiaceae</taxon>
        <taxon>Nonomuraea</taxon>
    </lineage>
</organism>
<protein>
    <submittedName>
        <fullName evidence="7">Polyprenyl synthetase family protein</fullName>
    </submittedName>
</protein>
<dbReference type="EMBL" id="BAAAHQ010000015">
    <property type="protein sequence ID" value="GAA0930256.1"/>
    <property type="molecule type" value="Genomic_DNA"/>
</dbReference>
<dbReference type="PANTHER" id="PTHR12001:SF85">
    <property type="entry name" value="SHORT CHAIN ISOPRENYL DIPHOSPHATE SYNTHASE"/>
    <property type="match status" value="1"/>
</dbReference>
<evidence type="ECO:0000313" key="8">
    <source>
        <dbReference type="Proteomes" id="UP001501578"/>
    </source>
</evidence>